<dbReference type="PIRSF" id="PIRSF019169">
    <property type="entry name" value="PilM"/>
    <property type="match status" value="1"/>
</dbReference>
<evidence type="ECO:0000313" key="2">
    <source>
        <dbReference type="EMBL" id="KKP30857.1"/>
    </source>
</evidence>
<dbReference type="EMBL" id="LBOI01000022">
    <property type="protein sequence ID" value="KKP30857.1"/>
    <property type="molecule type" value="Genomic_DNA"/>
</dbReference>
<proteinExistence type="predicted"/>
<accession>A0A0G0BII3</accession>
<dbReference type="PANTHER" id="PTHR32432:SF3">
    <property type="entry name" value="ETHANOLAMINE UTILIZATION PROTEIN EUTJ"/>
    <property type="match status" value="1"/>
</dbReference>
<dbReference type="AlphaFoldDB" id="A0A0G0BII3"/>
<reference evidence="2 3" key="1">
    <citation type="journal article" date="2015" name="Nature">
        <title>rRNA introns, odd ribosomes, and small enigmatic genomes across a large radiation of phyla.</title>
        <authorList>
            <person name="Brown C.T."/>
            <person name="Hug L.A."/>
            <person name="Thomas B.C."/>
            <person name="Sharon I."/>
            <person name="Castelle C.J."/>
            <person name="Singh A."/>
            <person name="Wilkins M.J."/>
            <person name="Williams K.H."/>
            <person name="Banfield J.F."/>
        </authorList>
    </citation>
    <scope>NUCLEOTIDE SEQUENCE [LARGE SCALE GENOMIC DNA]</scope>
</reference>
<dbReference type="SUPFAM" id="SSF53067">
    <property type="entry name" value="Actin-like ATPase domain"/>
    <property type="match status" value="2"/>
</dbReference>
<protein>
    <submittedName>
        <fullName evidence="2">Type IV pilus assembly protein PilM</fullName>
    </submittedName>
</protein>
<dbReference type="InterPro" id="IPR005883">
    <property type="entry name" value="PilM"/>
</dbReference>
<sequence length="335" mass="36028">MVGIDIGSKSIKIVELVGSVGKFQLKSSGAVGYTGLSPDKMTEEKDFVALSLILKKIIKQIGITSKEVNIALPEPLVFTRVIKFPLLSDEEVNSAIKWEAEQYIPIPINEAIIQYSILSKNETTASTSVLLVAAPKVVVEKYVKIVRLAGLTPVSAETELTALARSISPEKGVSLLLDLGASSVDMAITRDSKVIFTRSIPVAGETFTRAVSQSLGINMQQAEEYKKTYGLSGTQLEGKVKIALEPIFKMVTDEIKKAIHFFQSEEKEEAPTTIIISGGSSLTPELVSYLTEVLGLETVSGNPFNKVAVDPETSKSLAPYISIYGTAVGLAMLEG</sequence>
<comment type="caution">
    <text evidence="2">The sequence shown here is derived from an EMBL/GenBank/DDBJ whole genome shotgun (WGS) entry which is preliminary data.</text>
</comment>
<dbReference type="NCBIfam" id="TIGR01175">
    <property type="entry name" value="pilM"/>
    <property type="match status" value="1"/>
</dbReference>
<feature type="domain" description="SHS2" evidence="1">
    <location>
        <begin position="1"/>
        <end position="167"/>
    </location>
</feature>
<evidence type="ECO:0000313" key="3">
    <source>
        <dbReference type="Proteomes" id="UP000034803"/>
    </source>
</evidence>
<dbReference type="GO" id="GO:0051301">
    <property type="term" value="P:cell division"/>
    <property type="evidence" value="ECO:0007669"/>
    <property type="project" value="InterPro"/>
</dbReference>
<organism evidence="2 3">
    <name type="scientific">Candidatus Woesebacteria bacterium GW2011_GWC2_31_9</name>
    <dbReference type="NCBI Taxonomy" id="1618586"/>
    <lineage>
        <taxon>Bacteria</taxon>
        <taxon>Candidatus Woeseibacteriota</taxon>
    </lineage>
</organism>
<dbReference type="InterPro" id="IPR050696">
    <property type="entry name" value="FtsA/MreB"/>
</dbReference>
<dbReference type="SMART" id="SM00842">
    <property type="entry name" value="FtsA"/>
    <property type="match status" value="1"/>
</dbReference>
<dbReference type="Proteomes" id="UP000034803">
    <property type="component" value="Unassembled WGS sequence"/>
</dbReference>
<dbReference type="Gene3D" id="3.30.1490.300">
    <property type="match status" value="1"/>
</dbReference>
<dbReference type="PANTHER" id="PTHR32432">
    <property type="entry name" value="CELL DIVISION PROTEIN FTSA-RELATED"/>
    <property type="match status" value="1"/>
</dbReference>
<dbReference type="InterPro" id="IPR043129">
    <property type="entry name" value="ATPase_NBD"/>
</dbReference>
<evidence type="ECO:0000259" key="1">
    <source>
        <dbReference type="SMART" id="SM00842"/>
    </source>
</evidence>
<dbReference type="Pfam" id="PF11104">
    <property type="entry name" value="PilM_2"/>
    <property type="match status" value="1"/>
</dbReference>
<gene>
    <name evidence="2" type="ORF">UR21_C0022G0005</name>
</gene>
<name>A0A0G0BII3_9BACT</name>
<dbReference type="InterPro" id="IPR003494">
    <property type="entry name" value="SHS2_FtsA"/>
</dbReference>
<dbReference type="CDD" id="cd24049">
    <property type="entry name" value="ASKHA_NBD_PilM"/>
    <property type="match status" value="1"/>
</dbReference>
<dbReference type="Gene3D" id="3.30.420.40">
    <property type="match status" value="2"/>
</dbReference>